<dbReference type="Proteomes" id="UP000076761">
    <property type="component" value="Unassembled WGS sequence"/>
</dbReference>
<keyword evidence="2" id="KW-1185">Reference proteome</keyword>
<evidence type="ECO:0000313" key="1">
    <source>
        <dbReference type="EMBL" id="KZT19622.1"/>
    </source>
</evidence>
<evidence type="ECO:0000313" key="2">
    <source>
        <dbReference type="Proteomes" id="UP000076761"/>
    </source>
</evidence>
<accession>A0A165NGU8</accession>
<dbReference type="EMBL" id="KV425636">
    <property type="protein sequence ID" value="KZT19622.1"/>
    <property type="molecule type" value="Genomic_DNA"/>
</dbReference>
<protein>
    <submittedName>
        <fullName evidence="1">Uncharacterized protein</fullName>
    </submittedName>
</protein>
<dbReference type="AlphaFoldDB" id="A0A165NGU8"/>
<reference evidence="1 2" key="1">
    <citation type="journal article" date="2016" name="Mol. Biol. Evol.">
        <title>Comparative Genomics of Early-Diverging Mushroom-Forming Fungi Provides Insights into the Origins of Lignocellulose Decay Capabilities.</title>
        <authorList>
            <person name="Nagy L.G."/>
            <person name="Riley R."/>
            <person name="Tritt A."/>
            <person name="Adam C."/>
            <person name="Daum C."/>
            <person name="Floudas D."/>
            <person name="Sun H."/>
            <person name="Yadav J.S."/>
            <person name="Pangilinan J."/>
            <person name="Larsson K.H."/>
            <person name="Matsuura K."/>
            <person name="Barry K."/>
            <person name="Labutti K."/>
            <person name="Kuo R."/>
            <person name="Ohm R.A."/>
            <person name="Bhattacharya S.S."/>
            <person name="Shirouzu T."/>
            <person name="Yoshinaga Y."/>
            <person name="Martin F.M."/>
            <person name="Grigoriev I.V."/>
            <person name="Hibbett D.S."/>
        </authorList>
    </citation>
    <scope>NUCLEOTIDE SEQUENCE [LARGE SCALE GENOMIC DNA]</scope>
    <source>
        <strain evidence="1 2">HHB14362 ss-1</strain>
    </source>
</reference>
<sequence>MRSCPVFTHRASSSLLHSPCILVSSSHPAFSSRLHSPCVLVFPHSASSHLHLTPHSELVFTHPTFSSRLVSSPPTCVFVLRSPCVLLSSSLTVHPRLFCTHPAFSSRLGFSPRVLLSPSLTLRPPLIFTHPTSSSRLVFSPLCSHLALSSLPVFSSRLPSLCVLLSSSLTLRSELVFSPRVLLSSSLNLRPHPLTPSSNPSPLPHPQPPNINKRTAWFTSLSPLFLATRAARLLILAGTDRCVPVSLCRVGWGLIWFCFSFRCGLGVVASISQCVPSLQSRVVVLRLTHSLHPQSCV</sequence>
<gene>
    <name evidence="1" type="ORF">NEOLEDRAFT_937301</name>
</gene>
<dbReference type="InParanoid" id="A0A165NGU8"/>
<proteinExistence type="predicted"/>
<name>A0A165NGU8_9AGAM</name>
<organism evidence="1 2">
    <name type="scientific">Neolentinus lepideus HHB14362 ss-1</name>
    <dbReference type="NCBI Taxonomy" id="1314782"/>
    <lineage>
        <taxon>Eukaryota</taxon>
        <taxon>Fungi</taxon>
        <taxon>Dikarya</taxon>
        <taxon>Basidiomycota</taxon>
        <taxon>Agaricomycotina</taxon>
        <taxon>Agaricomycetes</taxon>
        <taxon>Gloeophyllales</taxon>
        <taxon>Gloeophyllaceae</taxon>
        <taxon>Neolentinus</taxon>
    </lineage>
</organism>